<dbReference type="OMA" id="MHSGQLM"/>
<accession>F7BKG7</accession>
<keyword evidence="9" id="KW-1185">Reference proteome</keyword>
<dbReference type="CDD" id="cd06133">
    <property type="entry name" value="ERI-1_3'hExo_like"/>
    <property type="match status" value="1"/>
</dbReference>
<dbReference type="SUPFAM" id="SSF68906">
    <property type="entry name" value="SAP domain"/>
    <property type="match status" value="1"/>
</dbReference>
<protein>
    <submittedName>
        <fullName evidence="8">3'-5' exoribonuclease 1-like</fullName>
    </submittedName>
</protein>
<dbReference type="GO" id="GO:0000467">
    <property type="term" value="P:exonucleolytic trimming to generate mature 3'-end of 5.8S rRNA from tricistronic rRNA transcript (SSU-rRNA, 5.8S rRNA, LSU-rRNA)"/>
    <property type="evidence" value="ECO:0000318"/>
    <property type="project" value="GO_Central"/>
</dbReference>
<dbReference type="Gene3D" id="1.10.720.30">
    <property type="entry name" value="SAP domain"/>
    <property type="match status" value="1"/>
</dbReference>
<dbReference type="GO" id="GO:0005730">
    <property type="term" value="C:nucleolus"/>
    <property type="evidence" value="ECO:0000318"/>
    <property type="project" value="GO_Central"/>
</dbReference>
<dbReference type="Pfam" id="PF00929">
    <property type="entry name" value="RNase_T"/>
    <property type="match status" value="1"/>
</dbReference>
<dbReference type="SMART" id="SM00513">
    <property type="entry name" value="SAP"/>
    <property type="match status" value="1"/>
</dbReference>
<dbReference type="STRING" id="7719.ENSCINP00000012755"/>
<keyword evidence="3" id="KW-0540">Nuclease</keyword>
<keyword evidence="5" id="KW-0269">Exonuclease</keyword>
<name>F7BKG7_CIOIN</name>
<dbReference type="GO" id="GO:0003676">
    <property type="term" value="F:nucleic acid binding"/>
    <property type="evidence" value="ECO:0007669"/>
    <property type="project" value="InterPro"/>
</dbReference>
<reference evidence="9" key="1">
    <citation type="journal article" date="2002" name="Science">
        <title>The draft genome of Ciona intestinalis: insights into chordate and vertebrate origins.</title>
        <authorList>
            <person name="Dehal P."/>
            <person name="Satou Y."/>
            <person name="Campbell R.K."/>
            <person name="Chapman J."/>
            <person name="Degnan B."/>
            <person name="De Tomaso A."/>
            <person name="Davidson B."/>
            <person name="Di Gregorio A."/>
            <person name="Gelpke M."/>
            <person name="Goodstein D.M."/>
            <person name="Harafuji N."/>
            <person name="Hastings K.E."/>
            <person name="Ho I."/>
            <person name="Hotta K."/>
            <person name="Huang W."/>
            <person name="Kawashima T."/>
            <person name="Lemaire P."/>
            <person name="Martinez D."/>
            <person name="Meinertzhagen I.A."/>
            <person name="Necula S."/>
            <person name="Nonaka M."/>
            <person name="Putnam N."/>
            <person name="Rash S."/>
            <person name="Saiga H."/>
            <person name="Satake M."/>
            <person name="Terry A."/>
            <person name="Yamada L."/>
            <person name="Wang H.G."/>
            <person name="Awazu S."/>
            <person name="Azumi K."/>
            <person name="Boore J."/>
            <person name="Branno M."/>
            <person name="Chin-Bow S."/>
            <person name="DeSantis R."/>
            <person name="Doyle S."/>
            <person name="Francino P."/>
            <person name="Keys D.N."/>
            <person name="Haga S."/>
            <person name="Hayashi H."/>
            <person name="Hino K."/>
            <person name="Imai K.S."/>
            <person name="Inaba K."/>
            <person name="Kano S."/>
            <person name="Kobayashi K."/>
            <person name="Kobayashi M."/>
            <person name="Lee B.I."/>
            <person name="Makabe K.W."/>
            <person name="Manohar C."/>
            <person name="Matassi G."/>
            <person name="Medina M."/>
            <person name="Mochizuki Y."/>
            <person name="Mount S."/>
            <person name="Morishita T."/>
            <person name="Miura S."/>
            <person name="Nakayama A."/>
            <person name="Nishizaka S."/>
            <person name="Nomoto H."/>
            <person name="Ohta F."/>
            <person name="Oishi K."/>
            <person name="Rigoutsos I."/>
            <person name="Sano M."/>
            <person name="Sasaki A."/>
            <person name="Sasakura Y."/>
            <person name="Shoguchi E."/>
            <person name="Shin-i T."/>
            <person name="Spagnuolo A."/>
            <person name="Stainier D."/>
            <person name="Suzuki M.M."/>
            <person name="Tassy O."/>
            <person name="Takatori N."/>
            <person name="Tokuoka M."/>
            <person name="Yagi K."/>
            <person name="Yoshizaki F."/>
            <person name="Wada S."/>
            <person name="Zhang C."/>
            <person name="Hyatt P.D."/>
            <person name="Larimer F."/>
            <person name="Detter C."/>
            <person name="Doggett N."/>
            <person name="Glavina T."/>
            <person name="Hawkins T."/>
            <person name="Richardson P."/>
            <person name="Lucas S."/>
            <person name="Kohara Y."/>
            <person name="Levine M."/>
            <person name="Satoh N."/>
            <person name="Rokhsar D.S."/>
        </authorList>
    </citation>
    <scope>NUCLEOTIDE SEQUENCE [LARGE SCALE GENOMIC DNA]</scope>
</reference>
<dbReference type="FunFam" id="3.30.420.10:FF:000034">
    <property type="entry name" value="3'-5' exoribonuclease 1"/>
    <property type="match status" value="1"/>
</dbReference>
<dbReference type="InterPro" id="IPR051274">
    <property type="entry name" value="3-5_Exoribonuclease"/>
</dbReference>
<dbReference type="SUPFAM" id="SSF53098">
    <property type="entry name" value="Ribonuclease H-like"/>
    <property type="match status" value="1"/>
</dbReference>
<dbReference type="SMART" id="SM00479">
    <property type="entry name" value="EXOIII"/>
    <property type="match status" value="1"/>
</dbReference>
<evidence type="ECO:0000313" key="9">
    <source>
        <dbReference type="Proteomes" id="UP000008144"/>
    </source>
</evidence>
<dbReference type="Pfam" id="PF02037">
    <property type="entry name" value="SAP"/>
    <property type="match status" value="1"/>
</dbReference>
<evidence type="ECO:0000256" key="2">
    <source>
        <dbReference type="ARBA" id="ARBA00022490"/>
    </source>
</evidence>
<dbReference type="PROSITE" id="PS50800">
    <property type="entry name" value="SAP"/>
    <property type="match status" value="1"/>
</dbReference>
<dbReference type="GO" id="GO:0000175">
    <property type="term" value="F:3'-5'-RNA exonuclease activity"/>
    <property type="evidence" value="ECO:0000318"/>
    <property type="project" value="GO_Central"/>
</dbReference>
<dbReference type="Ensembl" id="ENSCINT00000012755.3">
    <property type="protein sequence ID" value="ENSCINP00000012755.3"/>
    <property type="gene ID" value="ENSCING00000006175.3"/>
</dbReference>
<dbReference type="PANTHER" id="PTHR23044:SF61">
    <property type="entry name" value="3'-5' EXORIBONUCLEASE 1-RELATED"/>
    <property type="match status" value="1"/>
</dbReference>
<dbReference type="AlphaFoldDB" id="F7BKG7"/>
<evidence type="ECO:0000256" key="6">
    <source>
        <dbReference type="ARBA" id="ARBA00023158"/>
    </source>
</evidence>
<dbReference type="FunCoup" id="F7BKG7">
    <property type="interactions" value="140"/>
</dbReference>
<reference evidence="8" key="3">
    <citation type="submission" date="2025-09" db="UniProtKB">
        <authorList>
            <consortium name="Ensembl"/>
        </authorList>
    </citation>
    <scope>IDENTIFICATION</scope>
</reference>
<dbReference type="GO" id="GO:0031047">
    <property type="term" value="P:regulatory ncRNA-mediated gene silencing"/>
    <property type="evidence" value="ECO:0007669"/>
    <property type="project" value="UniProtKB-KW"/>
</dbReference>
<dbReference type="Gene3D" id="3.30.420.10">
    <property type="entry name" value="Ribonuclease H-like superfamily/Ribonuclease H"/>
    <property type="match status" value="1"/>
</dbReference>
<evidence type="ECO:0000256" key="1">
    <source>
        <dbReference type="ARBA" id="ARBA00004496"/>
    </source>
</evidence>
<reference evidence="8" key="2">
    <citation type="submission" date="2025-08" db="UniProtKB">
        <authorList>
            <consortium name="Ensembl"/>
        </authorList>
    </citation>
    <scope>IDENTIFICATION</scope>
</reference>
<dbReference type="GO" id="GO:0005737">
    <property type="term" value="C:cytoplasm"/>
    <property type="evidence" value="ECO:0000318"/>
    <property type="project" value="GO_Central"/>
</dbReference>
<proteinExistence type="predicted"/>
<dbReference type="InterPro" id="IPR012337">
    <property type="entry name" value="RNaseH-like_sf"/>
</dbReference>
<feature type="domain" description="SAP" evidence="7">
    <location>
        <begin position="33"/>
        <end position="67"/>
    </location>
</feature>
<keyword evidence="6" id="KW-0943">RNA-mediated gene silencing</keyword>
<dbReference type="InterPro" id="IPR003034">
    <property type="entry name" value="SAP_dom"/>
</dbReference>
<dbReference type="GeneTree" id="ENSGT00530000063205"/>
<dbReference type="PANTHER" id="PTHR23044">
    <property type="entry name" value="3'-5' EXONUCLEASE ERI1-RELATED"/>
    <property type="match status" value="1"/>
</dbReference>
<evidence type="ECO:0000256" key="4">
    <source>
        <dbReference type="ARBA" id="ARBA00022801"/>
    </source>
</evidence>
<comment type="subcellular location">
    <subcellularLocation>
        <location evidence="1">Cytoplasm</location>
    </subcellularLocation>
</comment>
<dbReference type="InterPro" id="IPR013520">
    <property type="entry name" value="Ribonucl_H"/>
</dbReference>
<evidence type="ECO:0000313" key="8">
    <source>
        <dbReference type="Ensembl" id="ENSCINP00000012755.3"/>
    </source>
</evidence>
<keyword evidence="2" id="KW-0963">Cytoplasm</keyword>
<dbReference type="InterPro" id="IPR036361">
    <property type="entry name" value="SAP_dom_sf"/>
</dbReference>
<dbReference type="InterPro" id="IPR047201">
    <property type="entry name" value="ERI-1_3'hExo-like"/>
</dbReference>
<dbReference type="Proteomes" id="UP000008144">
    <property type="component" value="Unassembled WGS sequence"/>
</dbReference>
<evidence type="ECO:0000259" key="7">
    <source>
        <dbReference type="PROSITE" id="PS50800"/>
    </source>
</evidence>
<evidence type="ECO:0000256" key="5">
    <source>
        <dbReference type="ARBA" id="ARBA00022839"/>
    </source>
</evidence>
<evidence type="ECO:0000256" key="3">
    <source>
        <dbReference type="ARBA" id="ARBA00022722"/>
    </source>
</evidence>
<gene>
    <name evidence="8" type="primary">LOC100182700</name>
</gene>
<dbReference type="InParanoid" id="F7BKG7"/>
<keyword evidence="4" id="KW-0378">Hydrolase</keyword>
<organism evidence="8 9">
    <name type="scientific">Ciona intestinalis</name>
    <name type="common">Transparent sea squirt</name>
    <name type="synonym">Ascidia intestinalis</name>
    <dbReference type="NCBI Taxonomy" id="7719"/>
    <lineage>
        <taxon>Eukaryota</taxon>
        <taxon>Metazoa</taxon>
        <taxon>Chordata</taxon>
        <taxon>Tunicata</taxon>
        <taxon>Ascidiacea</taxon>
        <taxon>Phlebobranchia</taxon>
        <taxon>Cionidae</taxon>
        <taxon>Ciona</taxon>
    </lineage>
</organism>
<sequence length="320" mass="37087">MSAPHARSRVRKDDDEIIIDPVYHALSRINGDINRMTKPQLQHHLNSNGLNEKGVKEVLMKRLKNYYKKQKLHMKPSYVEGMQHYPYLVVLDYEATCEQQNPQDYLHEIIEFPAVLIDTTSTERVDVFHSYCKPALNPQLSEFCTSLTGIQQSDVDSAPDFTTVFNNFETWMKKHDLFAPRKCAFVTDGPWDFSRFLNIQCCLSEIKYPRWAKKWINLKKVYGNFYKLKKPKMMDMLSNIGLEFEGRHHCGMDDATNLSRIVQRMLDDGAIFQFNERLNSGKLEVISEKEKALLSSYDDANADVTEATAVLTTNLNHLHL</sequence>
<dbReference type="InterPro" id="IPR036397">
    <property type="entry name" value="RNaseH_sf"/>
</dbReference>
<dbReference type="HOGENOM" id="CLU_037266_4_1_1"/>